<reference evidence="2" key="1">
    <citation type="submission" date="2020-02" db="EMBL/GenBank/DDBJ databases">
        <authorList>
            <person name="Meier V. D."/>
        </authorList>
    </citation>
    <scope>NUCLEOTIDE SEQUENCE</scope>
    <source>
        <strain evidence="2">AVDCRST_MAG64</strain>
    </source>
</reference>
<sequence length="390" mass="41267">MFSEDSLNTWETTAANRHKVRVYPLKNKDGSVEQNAYVVATEEHTSGYDYQDVVYIVRNAKPVGEPAPDTQEIDAPNPKELVFSGVKGSTNLPTQSVSVKNSGRTALEISGASISGTNAGAFQLVNPGAKSVPAGETATFEVRFAPGSTTVGSLSAKLTIASNDADEANVDVGLYGLSTNGEQGSNEPTLQDVVNTLGYPAKVHDLAGNPLTFGTDGNLKGEEVSAPLFQKAGTGNVTIKPVARYSPDEILPFGYYKLPDGNVTENVVATIDLDQEQTLNPKVQPGGSSSFDPGTDKFGVFVDSKSFNRKSYQQDGLNTGQVAHAVRVYPAKDRAGQPIANSYLVTFEDAANGDYQDYVFFVTNVKPSSAGNTGTGTSSKINFQPATAEV</sequence>
<protein>
    <recommendedName>
        <fullName evidence="3">Abnormal spindle-like microcephaly-associated protein ASH domain-containing protein</fullName>
    </recommendedName>
</protein>
<feature type="non-terminal residue" evidence="2">
    <location>
        <position position="390"/>
    </location>
</feature>
<evidence type="ECO:0000313" key="2">
    <source>
        <dbReference type="EMBL" id="CAA9372727.1"/>
    </source>
</evidence>
<organism evidence="2">
    <name type="scientific">uncultured Phycisphaerae bacterium</name>
    <dbReference type="NCBI Taxonomy" id="904963"/>
    <lineage>
        <taxon>Bacteria</taxon>
        <taxon>Pseudomonadati</taxon>
        <taxon>Planctomycetota</taxon>
        <taxon>Phycisphaerae</taxon>
        <taxon>environmental samples</taxon>
    </lineage>
</organism>
<dbReference type="NCBIfam" id="NF012200">
    <property type="entry name" value="choice_anch_D"/>
    <property type="match status" value="1"/>
</dbReference>
<dbReference type="Gene3D" id="2.60.40.10">
    <property type="entry name" value="Immunoglobulins"/>
    <property type="match status" value="1"/>
</dbReference>
<evidence type="ECO:0000256" key="1">
    <source>
        <dbReference type="SAM" id="MobiDB-lite"/>
    </source>
</evidence>
<dbReference type="EMBL" id="CADCUQ010000017">
    <property type="protein sequence ID" value="CAA9372727.1"/>
    <property type="molecule type" value="Genomic_DNA"/>
</dbReference>
<evidence type="ECO:0008006" key="3">
    <source>
        <dbReference type="Google" id="ProtNLM"/>
    </source>
</evidence>
<dbReference type="InterPro" id="IPR013783">
    <property type="entry name" value="Ig-like_fold"/>
</dbReference>
<gene>
    <name evidence="2" type="ORF">AVDCRST_MAG64-57</name>
</gene>
<feature type="compositionally biased region" description="Low complexity" evidence="1">
    <location>
        <begin position="369"/>
        <end position="379"/>
    </location>
</feature>
<feature type="region of interest" description="Disordered" evidence="1">
    <location>
        <begin position="369"/>
        <end position="390"/>
    </location>
</feature>
<proteinExistence type="predicted"/>
<name>A0A6J4N222_9BACT</name>
<dbReference type="AlphaFoldDB" id="A0A6J4N222"/>
<accession>A0A6J4N222</accession>
<feature type="compositionally biased region" description="Polar residues" evidence="1">
    <location>
        <begin position="380"/>
        <end position="390"/>
    </location>
</feature>